<reference evidence="2 3" key="1">
    <citation type="submission" date="2019-09" db="EMBL/GenBank/DDBJ databases">
        <title>Mumia zhuanghuii sp. nov. isolated from the intestinal contents of plateau pika (Ochotona curzoniae) in the Qinghai-Tibet plateau of China.</title>
        <authorList>
            <person name="Tian Z."/>
        </authorList>
    </citation>
    <scope>NUCLEOTIDE SEQUENCE [LARGE SCALE GENOMIC DNA]</scope>
    <source>
        <strain evidence="3">350</strain>
    </source>
</reference>
<comment type="caution">
    <text evidence="2">The sequence shown here is derived from an EMBL/GenBank/DDBJ whole genome shotgun (WGS) entry which is preliminary data.</text>
</comment>
<feature type="signal peptide" evidence="1">
    <location>
        <begin position="1"/>
        <end position="25"/>
    </location>
</feature>
<accession>A0A5Q6RX79</accession>
<evidence type="ECO:0000313" key="3">
    <source>
        <dbReference type="Proteomes" id="UP000307768"/>
    </source>
</evidence>
<evidence type="ECO:0000256" key="1">
    <source>
        <dbReference type="SAM" id="SignalP"/>
    </source>
</evidence>
<dbReference type="AlphaFoldDB" id="A0A5Q6RX79"/>
<dbReference type="RefSeq" id="WP_149769610.1">
    <property type="nucleotide sequence ID" value="NZ_VDFQ02000003.1"/>
</dbReference>
<dbReference type="Proteomes" id="UP000307768">
    <property type="component" value="Unassembled WGS sequence"/>
</dbReference>
<dbReference type="EMBL" id="VDFQ02000003">
    <property type="protein sequence ID" value="KAA1422660.1"/>
    <property type="molecule type" value="Genomic_DNA"/>
</dbReference>
<evidence type="ECO:0000313" key="2">
    <source>
        <dbReference type="EMBL" id="KAA1422660.1"/>
    </source>
</evidence>
<sequence length="249" mass="26786">MKTLLKRASAVVAGGALAFSGLAVASAAPAAAAVSPVDVTGIKVYPSYGGTAINASTKGYRIATTARQVAPIPYSATIYVDVYRAGTRVAANVQAAYIGSGYTNMTGYLTVQNSWGRGPFYVSNVRVQWNDANYVKQTAVDSSVAGRTFSVKSGLKASGKVRYWYGSSKKVANIKLQRFSSNGKYTNYKTKVKLQRKKSGKWRTVKTLKLNSKGKAKYTFRSSKKYKYRFVVKGTSTTAGGVFTTYGKA</sequence>
<gene>
    <name evidence="2" type="ORF">FE697_010760</name>
</gene>
<dbReference type="OrthoDB" id="3829735at2"/>
<feature type="chain" id="PRO_5039343684" evidence="1">
    <location>
        <begin position="26"/>
        <end position="249"/>
    </location>
</feature>
<keyword evidence="1" id="KW-0732">Signal</keyword>
<organism evidence="2 3">
    <name type="scientific">Mumia zhuanghuii</name>
    <dbReference type="NCBI Taxonomy" id="2585211"/>
    <lineage>
        <taxon>Bacteria</taxon>
        <taxon>Bacillati</taxon>
        <taxon>Actinomycetota</taxon>
        <taxon>Actinomycetes</taxon>
        <taxon>Propionibacteriales</taxon>
        <taxon>Nocardioidaceae</taxon>
        <taxon>Mumia</taxon>
    </lineage>
</organism>
<protein>
    <submittedName>
        <fullName evidence="2">Uncharacterized protein</fullName>
    </submittedName>
</protein>
<proteinExistence type="predicted"/>
<name>A0A5Q6RX79_9ACTN</name>